<proteinExistence type="predicted"/>
<sequence length="79" mass="9384">MAALKTIVSVRFTPREKRLLEAYAKLHGKKQSDVLREAAMRLIEDDQDFRLLEEAKRKTERYYTLKEARQELELESETV</sequence>
<dbReference type="AlphaFoldDB" id="A1HRH7"/>
<dbReference type="OrthoDB" id="3267617at2"/>
<keyword evidence="2" id="KW-1185">Reference proteome</keyword>
<dbReference type="Pfam" id="PF19807">
    <property type="entry name" value="DUF6290"/>
    <property type="match status" value="1"/>
</dbReference>
<dbReference type="RefSeq" id="WP_007289635.1">
    <property type="nucleotide sequence ID" value="NZ_AAWL01000011.1"/>
</dbReference>
<organism evidence="1 2">
    <name type="scientific">Thermosinus carboxydivorans Nor1</name>
    <dbReference type="NCBI Taxonomy" id="401526"/>
    <lineage>
        <taxon>Bacteria</taxon>
        <taxon>Bacillati</taxon>
        <taxon>Bacillota</taxon>
        <taxon>Negativicutes</taxon>
        <taxon>Selenomonadales</taxon>
        <taxon>Sporomusaceae</taxon>
        <taxon>Thermosinus</taxon>
    </lineage>
</organism>
<evidence type="ECO:0000313" key="2">
    <source>
        <dbReference type="Proteomes" id="UP000005139"/>
    </source>
</evidence>
<reference evidence="1 2" key="2">
    <citation type="submission" date="2007-01" db="EMBL/GenBank/DDBJ databases">
        <title>Sequencing of the draft genome and assembly of Thermosinus carboxydivorans Nor1.</title>
        <authorList>
            <consortium name="US DOE Joint Genome Institute (JGI-PGF)"/>
            <person name="Copeland A."/>
            <person name="Lucas S."/>
            <person name="Lapidus A."/>
            <person name="Barry K."/>
            <person name="Glavina del Rio T."/>
            <person name="Dalin E."/>
            <person name="Tice H."/>
            <person name="Bruce D."/>
            <person name="Pitluck S."/>
            <person name="Richardson P."/>
        </authorList>
    </citation>
    <scope>NUCLEOTIDE SEQUENCE [LARGE SCALE GENOMIC DNA]</scope>
    <source>
        <strain evidence="1 2">Nor1</strain>
    </source>
</reference>
<comment type="caution">
    <text evidence="1">The sequence shown here is derived from an EMBL/GenBank/DDBJ whole genome shotgun (WGS) entry which is preliminary data.</text>
</comment>
<evidence type="ECO:0000313" key="1">
    <source>
        <dbReference type="EMBL" id="EAX47308.1"/>
    </source>
</evidence>
<dbReference type="EMBL" id="AAWL01000011">
    <property type="protein sequence ID" value="EAX47308.1"/>
    <property type="molecule type" value="Genomic_DNA"/>
</dbReference>
<gene>
    <name evidence="1" type="ORF">TcarDRAFT_1326</name>
</gene>
<accession>A1HRH7</accession>
<name>A1HRH7_9FIRM</name>
<reference evidence="1 2" key="1">
    <citation type="submission" date="2007-01" db="EMBL/GenBank/DDBJ databases">
        <title>Annotation of the draft genome assembly of Thermosinus carboxydivorans Nor1.</title>
        <authorList>
            <consortium name="US DOE Joint Genome Institute (JGI-ORNL)"/>
            <person name="Larimer F."/>
            <person name="Land M."/>
            <person name="Hauser L."/>
        </authorList>
    </citation>
    <scope>NUCLEOTIDE SEQUENCE [LARGE SCALE GENOMIC DNA]</scope>
    <source>
        <strain evidence="1 2">Nor1</strain>
    </source>
</reference>
<dbReference type="InterPro" id="IPR046257">
    <property type="entry name" value="DUF6290"/>
</dbReference>
<protein>
    <recommendedName>
        <fullName evidence="3">CopG domain protein DNA-binding domain protein</fullName>
    </recommendedName>
</protein>
<evidence type="ECO:0008006" key="3">
    <source>
        <dbReference type="Google" id="ProtNLM"/>
    </source>
</evidence>
<dbReference type="Proteomes" id="UP000005139">
    <property type="component" value="Unassembled WGS sequence"/>
</dbReference>